<organism evidence="1 2">
    <name type="scientific">Pneumocystis oryctolagi</name>
    <dbReference type="NCBI Taxonomy" id="42067"/>
    <lineage>
        <taxon>Eukaryota</taxon>
        <taxon>Fungi</taxon>
        <taxon>Dikarya</taxon>
        <taxon>Ascomycota</taxon>
        <taxon>Taphrinomycotina</taxon>
        <taxon>Pneumocystomycetes</taxon>
        <taxon>Pneumocystaceae</taxon>
        <taxon>Pneumocystis</taxon>
    </lineage>
</organism>
<accession>A0ACB7CEV9</accession>
<protein>
    <submittedName>
        <fullName evidence="1">Uncharacterized protein</fullName>
    </submittedName>
</protein>
<gene>
    <name evidence="1" type="ORF">PORY_001064</name>
</gene>
<comment type="caution">
    <text evidence="1">The sequence shown here is derived from an EMBL/GenBank/DDBJ whole genome shotgun (WGS) entry which is preliminary data.</text>
</comment>
<sequence length="111" mass="12723">MFRKTALNFGSIYKKGFSTQRPWIPPKIASVGSSLPGAMRINRLVNFYANLPQGPLLSSAPRHWIERYGAAYFDNRGSSKPLLHFVGVLLFFGYLLSYHFHLRYHKHSTHA</sequence>
<evidence type="ECO:0000313" key="1">
    <source>
        <dbReference type="EMBL" id="KAG4305508.1"/>
    </source>
</evidence>
<proteinExistence type="predicted"/>
<reference evidence="1 2" key="1">
    <citation type="journal article" date="2021" name="Commun. Biol.">
        <title>Genomic insights into the host specific adaptation of the Pneumocystis genus.</title>
        <authorList>
            <person name="Cisse O.H."/>
            <person name="Ma L."/>
            <person name="Dekker J.P."/>
            <person name="Khil P.P."/>
            <person name="Youn J.-H."/>
            <person name="Brenchley J.M."/>
            <person name="Blair R."/>
            <person name="Pahar B."/>
            <person name="Chabe M."/>
            <person name="Van Rompay K.K.A."/>
            <person name="Keesler R."/>
            <person name="Sukura A."/>
            <person name="Hirsch V."/>
            <person name="Kutty G."/>
            <person name="Liu Y."/>
            <person name="Peng L."/>
            <person name="Chen J."/>
            <person name="Song J."/>
            <person name="Weissenbacher-Lang C."/>
            <person name="Xu J."/>
            <person name="Upham N.S."/>
            <person name="Stajich J.E."/>
            <person name="Cuomo C.A."/>
            <person name="Cushion M.T."/>
            <person name="Kovacs J.A."/>
        </authorList>
    </citation>
    <scope>NUCLEOTIDE SEQUENCE [LARGE SCALE GENOMIC DNA]</scope>
    <source>
        <strain evidence="1 2">RABM</strain>
    </source>
</reference>
<keyword evidence="2" id="KW-1185">Reference proteome</keyword>
<evidence type="ECO:0000313" key="2">
    <source>
        <dbReference type="Proteomes" id="UP000768646"/>
    </source>
</evidence>
<dbReference type="EMBL" id="JABTEG010000003">
    <property type="protein sequence ID" value="KAG4305508.1"/>
    <property type="molecule type" value="Genomic_DNA"/>
</dbReference>
<name>A0ACB7CEV9_9ASCO</name>
<dbReference type="Proteomes" id="UP000768646">
    <property type="component" value="Unassembled WGS sequence"/>
</dbReference>